<dbReference type="InterPro" id="IPR011990">
    <property type="entry name" value="TPR-like_helical_dom_sf"/>
</dbReference>
<dbReference type="PROSITE" id="PS51257">
    <property type="entry name" value="PROKAR_LIPOPROTEIN"/>
    <property type="match status" value="1"/>
</dbReference>
<evidence type="ECO:0000256" key="5">
    <source>
        <dbReference type="ARBA" id="ARBA00023237"/>
    </source>
</evidence>
<dbReference type="OrthoDB" id="993981at2"/>
<dbReference type="GO" id="GO:0009279">
    <property type="term" value="C:cell outer membrane"/>
    <property type="evidence" value="ECO:0007669"/>
    <property type="project" value="UniProtKB-SubCell"/>
</dbReference>
<dbReference type="EMBL" id="FNRA01000009">
    <property type="protein sequence ID" value="SEB04129.1"/>
    <property type="molecule type" value="Genomic_DNA"/>
</dbReference>
<evidence type="ECO:0000259" key="7">
    <source>
        <dbReference type="Pfam" id="PF14322"/>
    </source>
</evidence>
<dbReference type="CDD" id="cd08977">
    <property type="entry name" value="SusD"/>
    <property type="match status" value="1"/>
</dbReference>
<gene>
    <name evidence="8" type="ORF">SAMN05443550_10912</name>
</gene>
<evidence type="ECO:0000259" key="6">
    <source>
        <dbReference type="Pfam" id="PF07980"/>
    </source>
</evidence>
<comment type="subcellular location">
    <subcellularLocation>
        <location evidence="1">Cell outer membrane</location>
    </subcellularLocation>
</comment>
<organism evidence="8 9">
    <name type="scientific">Pedobacter hartonius</name>
    <dbReference type="NCBI Taxonomy" id="425514"/>
    <lineage>
        <taxon>Bacteria</taxon>
        <taxon>Pseudomonadati</taxon>
        <taxon>Bacteroidota</taxon>
        <taxon>Sphingobacteriia</taxon>
        <taxon>Sphingobacteriales</taxon>
        <taxon>Sphingobacteriaceae</taxon>
        <taxon>Pedobacter</taxon>
    </lineage>
</organism>
<comment type="similarity">
    <text evidence="2">Belongs to the SusD family.</text>
</comment>
<dbReference type="RefSeq" id="WP_090558586.1">
    <property type="nucleotide sequence ID" value="NZ_FNRA01000009.1"/>
</dbReference>
<dbReference type="SUPFAM" id="SSF48452">
    <property type="entry name" value="TPR-like"/>
    <property type="match status" value="1"/>
</dbReference>
<evidence type="ECO:0000313" key="8">
    <source>
        <dbReference type="EMBL" id="SEB04129.1"/>
    </source>
</evidence>
<dbReference type="Pfam" id="PF14322">
    <property type="entry name" value="SusD-like_3"/>
    <property type="match status" value="1"/>
</dbReference>
<feature type="domain" description="SusD-like N-terminal" evidence="7">
    <location>
        <begin position="88"/>
        <end position="222"/>
    </location>
</feature>
<keyword evidence="3" id="KW-0732">Signal</keyword>
<dbReference type="AlphaFoldDB" id="A0A1H4G3G0"/>
<evidence type="ECO:0000256" key="1">
    <source>
        <dbReference type="ARBA" id="ARBA00004442"/>
    </source>
</evidence>
<name>A0A1H4G3G0_9SPHI</name>
<reference evidence="8 9" key="1">
    <citation type="submission" date="2016-10" db="EMBL/GenBank/DDBJ databases">
        <authorList>
            <person name="de Groot N.N."/>
        </authorList>
    </citation>
    <scope>NUCLEOTIDE SEQUENCE [LARGE SCALE GENOMIC DNA]</scope>
    <source>
        <strain evidence="8 9">DSM 19033</strain>
    </source>
</reference>
<keyword evidence="5" id="KW-0998">Cell outer membrane</keyword>
<keyword evidence="9" id="KW-1185">Reference proteome</keyword>
<protein>
    <submittedName>
        <fullName evidence="8">RagB/SusD domain-containing protein</fullName>
    </submittedName>
</protein>
<dbReference type="Proteomes" id="UP000198850">
    <property type="component" value="Unassembled WGS sequence"/>
</dbReference>
<dbReference type="STRING" id="425514.SAMN05443550_10912"/>
<evidence type="ECO:0000256" key="4">
    <source>
        <dbReference type="ARBA" id="ARBA00023136"/>
    </source>
</evidence>
<dbReference type="Pfam" id="PF07980">
    <property type="entry name" value="SusD_RagB"/>
    <property type="match status" value="1"/>
</dbReference>
<sequence length="467" mass="51494">MKNKFNIILAILFIVASSCKKELYQNPSTSKDISKFLSNQKETEEYIAAAYGNLQSPGLYGLYFPAFAEIPSDNTFDEVPSNDNAVYGQLDKFSTISSNDIVETTWRDAYQAIQKTNVVLSRIDQIDYSDAALRQSRKGEMMFIRALLYFNLVRLYGDVPLVTAETTDPNLLFGKGRQPVNEVYEQIKADLTAAIPLLPNVPAQPGRVIKTAAQGLLGKVYLTLRDYTNAKAQLSAVLNSGKHSLMSRPQDVFAVANENNNEILFAVQFTSGVNGNAEGSSMFQQYSPSATVTGAKGHNLPTLNLYNLYASNDLRKGVYVTLASTGSPFDNKLTAPTTIITDGPSDFVVLRYADVLLMLAETENELANTAAAAQYLNMIRTRAGLTGTAAVSQAGLRDAIALERRLELIGEGHRWFDLLRTGTALQVMNQYFRDNNIQITIDQHHLLMPVPQSQVNTDPSIKQNIGY</sequence>
<feature type="domain" description="RagB/SusD" evidence="6">
    <location>
        <begin position="345"/>
        <end position="467"/>
    </location>
</feature>
<keyword evidence="4" id="KW-0472">Membrane</keyword>
<dbReference type="InterPro" id="IPR033985">
    <property type="entry name" value="SusD-like_N"/>
</dbReference>
<dbReference type="Gene3D" id="1.25.40.390">
    <property type="match status" value="1"/>
</dbReference>
<proteinExistence type="inferred from homology"/>
<evidence type="ECO:0000256" key="3">
    <source>
        <dbReference type="ARBA" id="ARBA00022729"/>
    </source>
</evidence>
<dbReference type="InterPro" id="IPR012944">
    <property type="entry name" value="SusD_RagB_dom"/>
</dbReference>
<evidence type="ECO:0000256" key="2">
    <source>
        <dbReference type="ARBA" id="ARBA00006275"/>
    </source>
</evidence>
<accession>A0A1H4G3G0</accession>
<evidence type="ECO:0000313" key="9">
    <source>
        <dbReference type="Proteomes" id="UP000198850"/>
    </source>
</evidence>